<dbReference type="PANTHER" id="PTHR22796:SF1">
    <property type="entry name" value="VWFA DOMAIN-CONTAINING PROTEIN"/>
    <property type="match status" value="1"/>
</dbReference>
<name>A0A167TDU7_9AGAM</name>
<evidence type="ECO:0000259" key="2">
    <source>
        <dbReference type="Pfam" id="PF02263"/>
    </source>
</evidence>
<dbReference type="EMBL" id="KV418277">
    <property type="protein sequence ID" value="KZP02834.1"/>
    <property type="molecule type" value="Genomic_DNA"/>
</dbReference>
<proteinExistence type="predicted"/>
<dbReference type="OrthoDB" id="2343366at2759"/>
<protein>
    <recommendedName>
        <fullName evidence="2">Guanylate-binding protein N-terminal domain-containing protein</fullName>
    </recommendedName>
</protein>
<dbReference type="InterPro" id="IPR015894">
    <property type="entry name" value="Guanylate-bd_N"/>
</dbReference>
<reference evidence="3 4" key="1">
    <citation type="journal article" date="2016" name="Mol. Biol. Evol.">
        <title>Comparative Genomics of Early-Diverging Mushroom-Forming Fungi Provides Insights into the Origins of Lignocellulose Decay Capabilities.</title>
        <authorList>
            <person name="Nagy L.G."/>
            <person name="Riley R."/>
            <person name="Tritt A."/>
            <person name="Adam C."/>
            <person name="Daum C."/>
            <person name="Floudas D."/>
            <person name="Sun H."/>
            <person name="Yadav J.S."/>
            <person name="Pangilinan J."/>
            <person name="Larsson K.H."/>
            <person name="Matsuura K."/>
            <person name="Barry K."/>
            <person name="Labutti K."/>
            <person name="Kuo R."/>
            <person name="Ohm R.A."/>
            <person name="Bhattacharya S.S."/>
            <person name="Shirouzu T."/>
            <person name="Yoshinaga Y."/>
            <person name="Martin F.M."/>
            <person name="Grigoriev I.V."/>
            <person name="Hibbett D.S."/>
        </authorList>
    </citation>
    <scope>NUCLEOTIDE SEQUENCE [LARGE SCALE GENOMIC DNA]</scope>
    <source>
        <strain evidence="3 4">CBS 109695</strain>
    </source>
</reference>
<feature type="region of interest" description="Disordered" evidence="1">
    <location>
        <begin position="99"/>
        <end position="137"/>
    </location>
</feature>
<dbReference type="SUPFAM" id="SSF52540">
    <property type="entry name" value="P-loop containing nucleoside triphosphate hydrolases"/>
    <property type="match status" value="1"/>
</dbReference>
<accession>A0A167TDU7</accession>
<evidence type="ECO:0000313" key="3">
    <source>
        <dbReference type="EMBL" id="KZP02834.1"/>
    </source>
</evidence>
<dbReference type="GO" id="GO:0005525">
    <property type="term" value="F:GTP binding"/>
    <property type="evidence" value="ECO:0007669"/>
    <property type="project" value="InterPro"/>
</dbReference>
<dbReference type="GO" id="GO:0003924">
    <property type="term" value="F:GTPase activity"/>
    <property type="evidence" value="ECO:0007669"/>
    <property type="project" value="InterPro"/>
</dbReference>
<dbReference type="PANTHER" id="PTHR22796">
    <property type="entry name" value="URG4-RELATED"/>
    <property type="match status" value="1"/>
</dbReference>
<evidence type="ECO:0000313" key="4">
    <source>
        <dbReference type="Proteomes" id="UP000076532"/>
    </source>
</evidence>
<dbReference type="Gene3D" id="3.40.50.300">
    <property type="entry name" value="P-loop containing nucleotide triphosphate hydrolases"/>
    <property type="match status" value="1"/>
</dbReference>
<gene>
    <name evidence="3" type="ORF">FIBSPDRAFT_845488</name>
</gene>
<dbReference type="Pfam" id="PF02263">
    <property type="entry name" value="GBP"/>
    <property type="match status" value="1"/>
</dbReference>
<dbReference type="InterPro" id="IPR027417">
    <property type="entry name" value="P-loop_NTPase"/>
</dbReference>
<dbReference type="Proteomes" id="UP000076532">
    <property type="component" value="Unassembled WGS sequence"/>
</dbReference>
<keyword evidence="4" id="KW-1185">Reference proteome</keyword>
<dbReference type="STRING" id="436010.A0A167TDU7"/>
<sequence length="1407" mass="157153">MVKIRTSPNFQNTYFELVFSCPPLLMQASNANSMSKSFTPADLFQDGDPNDIVPVDQAMDSPTEQYASMEDDSDDDLYLPYIPPGNSVAARAMDDVQSSISDSTPQAMAVDIAPVRDTSTDKEPKTQANPTPDPALPDLDLAHNIKGMYRILDLISEQGSGGLVDKIIISQDSLRKFINSLSPGAYASLTKVDFKKLDTLTVKPIGVYGSREEIVRFLSSLGVIDQETVRHLALDKGDSSGVSGPTLRSGLYIVRSTSAASPAEVLYVIYWPEITTWNDSAVSTTRRNRVTFMRYLTKVCDQTMALISPEHAQTIVWNEEKDTSMDFDEENEQSDRLFSFEVAKTSEQEENVICREGFQMMSRHIDTYTPPEASLSSEQFQPRLLMGEMVQGYMTSQYRAARTRKNPMPTSPMNTMQLKSLLRDKAIRLSEKLSEGEVDILVKLGLKDRFLQPCSEMKQALISLREASQHEFDDAIAKIKNDLDGNLALLEKAIRGAVTTSLVAQYPSISERFKDRFTTSDDTSHIEDAVALYPRLSASLIKPINDMANSTLPSKQFARRKERFIAVTSVLQDNPRLEESQRRQLISSIPEEDDMHAAILASAKPAPVVKPKQMTWLSQVSRYIFSENDQKATERFVEDIRNRASRISDGEFLVSLADSKAKDALLLEAANEIEDIAEARLNKIIDKATKTLTHAAINIQREECKKQFEREASHQLTQAHERIRLEFIHAVNNISSQGHEFHTISSVQEIDNRSYSYGSHQSYRSSYRSPYPSLYQSSYQSSYQSPYQSSYQLSGIHETLEEPMVEHDIRVLSLTTADQHDMQLDPMFVPSPQDKLSCNFALPMGHSIPHIQLIQNDKILLVVEDRHGRLLIYLERLDSIHGALDRGISGSKTQLHRDKIGTDLLLAYDESKRMFAVCASSKLTIHIFIIDESYKAMQALGSAINLSAWYNPSVSLLSACFVIGSEEILLVDSSAQARIFSLVTLQFRPATLQLTLIPTAVYSSPDGSCLVTAHAQDASTKLTAYHWGSFGSTEGILLDIPKLPIDSAPMLSSLGRRSAVHLIFLDISAHQCRSYTLEITRKITEFMFQQQGVSAISRNVPSTLHNCLVECHAEVWTRFPVVPAIQRQAITSSSQRRDRRLLFVTDRDHQLFSPHFLDMINMFERSTRKPAGDVLKNIAVVSTTFSSMLSTMEGAVSEFRTGEWLVDMLCLIPIHIAITKENRFIPLKDGVSSTDLEKALLGAEVSQIVDSLSFGWYESIFQSYMVSKPVRVVSSMGEQSVGKSFALNHLADTSFAGSAMRTTEGVWMSVTPTEDALIVSLDFEGVHSIERSAQEDTLLVLFNTAISNLVLFRNNFALSRDIAGLFQSFQSSSTVLDPAANPTLFQSTLVIIIKDVVDSDKVEIARE</sequence>
<feature type="domain" description="Guanylate-binding protein N-terminal" evidence="2">
    <location>
        <begin position="1265"/>
        <end position="1340"/>
    </location>
</feature>
<organism evidence="3 4">
    <name type="scientific">Athelia psychrophila</name>
    <dbReference type="NCBI Taxonomy" id="1759441"/>
    <lineage>
        <taxon>Eukaryota</taxon>
        <taxon>Fungi</taxon>
        <taxon>Dikarya</taxon>
        <taxon>Basidiomycota</taxon>
        <taxon>Agaricomycotina</taxon>
        <taxon>Agaricomycetes</taxon>
        <taxon>Agaricomycetidae</taxon>
        <taxon>Atheliales</taxon>
        <taxon>Atheliaceae</taxon>
        <taxon>Athelia</taxon>
    </lineage>
</organism>
<evidence type="ECO:0000256" key="1">
    <source>
        <dbReference type="SAM" id="MobiDB-lite"/>
    </source>
</evidence>